<dbReference type="EMBL" id="JASPKY010000972">
    <property type="protein sequence ID" value="KAK9679817.1"/>
    <property type="molecule type" value="Genomic_DNA"/>
</dbReference>
<evidence type="ECO:0000256" key="1">
    <source>
        <dbReference type="ARBA" id="ARBA00004123"/>
    </source>
</evidence>
<feature type="domain" description="C2H2-type" evidence="12">
    <location>
        <begin position="123"/>
        <end position="150"/>
    </location>
</feature>
<keyword evidence="7" id="KW-0238">DNA-binding</keyword>
<dbReference type="Pfam" id="PF00096">
    <property type="entry name" value="zf-C2H2"/>
    <property type="match status" value="4"/>
</dbReference>
<dbReference type="Proteomes" id="UP001458880">
    <property type="component" value="Unassembled WGS sequence"/>
</dbReference>
<keyword evidence="4 10" id="KW-0863">Zinc-finger</keyword>
<name>A0AAW1HTM8_POPJA</name>
<dbReference type="GO" id="GO:0006357">
    <property type="term" value="P:regulation of transcription by RNA polymerase II"/>
    <property type="evidence" value="ECO:0007669"/>
    <property type="project" value="TreeGrafter"/>
</dbReference>
<feature type="domain" description="C2H2-type" evidence="12">
    <location>
        <begin position="450"/>
        <end position="477"/>
    </location>
</feature>
<gene>
    <name evidence="13" type="ORF">QE152_g39695</name>
</gene>
<dbReference type="GO" id="GO:0000978">
    <property type="term" value="F:RNA polymerase II cis-regulatory region sequence-specific DNA binding"/>
    <property type="evidence" value="ECO:0007669"/>
    <property type="project" value="TreeGrafter"/>
</dbReference>
<dbReference type="Gene3D" id="3.30.160.60">
    <property type="entry name" value="Classic Zinc Finger"/>
    <property type="match status" value="7"/>
</dbReference>
<reference evidence="13 14" key="1">
    <citation type="journal article" date="2024" name="BMC Genomics">
        <title>De novo assembly and annotation of Popillia japonica's genome with initial clues to its potential as an invasive pest.</title>
        <authorList>
            <person name="Cucini C."/>
            <person name="Boschi S."/>
            <person name="Funari R."/>
            <person name="Cardaioli E."/>
            <person name="Iannotti N."/>
            <person name="Marturano G."/>
            <person name="Paoli F."/>
            <person name="Bruttini M."/>
            <person name="Carapelli A."/>
            <person name="Frati F."/>
            <person name="Nardi F."/>
        </authorList>
    </citation>
    <scope>NUCLEOTIDE SEQUENCE [LARGE SCALE GENOMIC DNA]</scope>
    <source>
        <strain evidence="13">DMR45628</strain>
    </source>
</reference>
<feature type="domain" description="C2H2-type" evidence="12">
    <location>
        <begin position="66"/>
        <end position="93"/>
    </location>
</feature>
<keyword evidence="8" id="KW-0804">Transcription</keyword>
<keyword evidence="14" id="KW-1185">Reference proteome</keyword>
<evidence type="ECO:0000313" key="14">
    <source>
        <dbReference type="Proteomes" id="UP001458880"/>
    </source>
</evidence>
<dbReference type="SUPFAM" id="SSF57667">
    <property type="entry name" value="beta-beta-alpha zinc fingers"/>
    <property type="match status" value="5"/>
</dbReference>
<sequence>MESTSNLICSYCSKHLKTNAALNRHEKVHIINQKICNECPGEIFITKNDYLAHLNLVHNNKTIESFICSECGKQFKSKSELNTHTNSKCGTLKLYKCKVCLQELMNPGSLHNHMLKHKGGPSFMCRFCAKLFLTAGQLKVHERIHTQEKPFVCNICGKGFCHRQSLITHSTLHTGIKPYSCENCGHAFSCVGNLLKHRKTHIECGLVISTSHRVTNPFTKMKVKVNTPISAKLKVIEKQKQVQQPLDGPESTDEIETSGDSKKNEVNKEVKHSSDQHKLLDTNVQPNYSLVHRKFIESLDRNTNHRKSKHLNDVQNKMQSTKLEREEIMFSNTSRQDANKDATQYQDRAQCRGCDKNYEEHQKNCISNSINCTKTIRRHIIYQEDTDKTYKCSCCQESFSNQNDRKIHQIRAHAELLTCQDCDKSFTNPDSLRTHRNTFHRCVLRKTYTYICEYCGKQFKQKSALILHKENKCADGPQISCEQNFPLERSTENS</sequence>
<dbReference type="GO" id="GO:0005634">
    <property type="term" value="C:nucleus"/>
    <property type="evidence" value="ECO:0007669"/>
    <property type="project" value="UniProtKB-SubCell"/>
</dbReference>
<dbReference type="PANTHER" id="PTHR24404">
    <property type="entry name" value="ZINC FINGER PROTEIN"/>
    <property type="match status" value="1"/>
</dbReference>
<dbReference type="FunFam" id="3.30.160.60:FF:002388">
    <property type="entry name" value="Uncharacterized protein, isoform B"/>
    <property type="match status" value="1"/>
</dbReference>
<dbReference type="PROSITE" id="PS00028">
    <property type="entry name" value="ZINC_FINGER_C2H2_1"/>
    <property type="match status" value="7"/>
</dbReference>
<feature type="domain" description="C2H2-type" evidence="12">
    <location>
        <begin position="390"/>
        <end position="414"/>
    </location>
</feature>
<dbReference type="GO" id="GO:0008270">
    <property type="term" value="F:zinc ion binding"/>
    <property type="evidence" value="ECO:0007669"/>
    <property type="project" value="UniProtKB-KW"/>
</dbReference>
<dbReference type="AlphaFoldDB" id="A0AAW1HTM8"/>
<evidence type="ECO:0000256" key="4">
    <source>
        <dbReference type="ARBA" id="ARBA00022771"/>
    </source>
</evidence>
<organism evidence="13 14">
    <name type="scientific">Popillia japonica</name>
    <name type="common">Japanese beetle</name>
    <dbReference type="NCBI Taxonomy" id="7064"/>
    <lineage>
        <taxon>Eukaryota</taxon>
        <taxon>Metazoa</taxon>
        <taxon>Ecdysozoa</taxon>
        <taxon>Arthropoda</taxon>
        <taxon>Hexapoda</taxon>
        <taxon>Insecta</taxon>
        <taxon>Pterygota</taxon>
        <taxon>Neoptera</taxon>
        <taxon>Endopterygota</taxon>
        <taxon>Coleoptera</taxon>
        <taxon>Polyphaga</taxon>
        <taxon>Scarabaeiformia</taxon>
        <taxon>Scarabaeidae</taxon>
        <taxon>Rutelinae</taxon>
        <taxon>Popillia</taxon>
    </lineage>
</organism>
<dbReference type="SMART" id="SM00355">
    <property type="entry name" value="ZnF_C2H2"/>
    <property type="match status" value="10"/>
</dbReference>
<comment type="subcellular location">
    <subcellularLocation>
        <location evidence="1">Nucleus</location>
    </subcellularLocation>
</comment>
<feature type="domain" description="C2H2-type" evidence="12">
    <location>
        <begin position="7"/>
        <end position="34"/>
    </location>
</feature>
<dbReference type="PANTHER" id="PTHR24404:SF114">
    <property type="entry name" value="KLUMPFUSS, ISOFORM B-RELATED"/>
    <property type="match status" value="1"/>
</dbReference>
<keyword evidence="2" id="KW-0479">Metal-binding</keyword>
<feature type="compositionally biased region" description="Basic and acidic residues" evidence="11">
    <location>
        <begin position="259"/>
        <end position="279"/>
    </location>
</feature>
<feature type="domain" description="C2H2-type" evidence="12">
    <location>
        <begin position="95"/>
        <end position="122"/>
    </location>
</feature>
<evidence type="ECO:0000256" key="7">
    <source>
        <dbReference type="ARBA" id="ARBA00023125"/>
    </source>
</evidence>
<dbReference type="FunFam" id="3.30.160.60:FF:000060">
    <property type="entry name" value="zinc finger protein 436"/>
    <property type="match status" value="1"/>
</dbReference>
<dbReference type="InterPro" id="IPR050589">
    <property type="entry name" value="Ikaros_C2H2-ZF"/>
</dbReference>
<feature type="domain" description="C2H2-type" evidence="12">
    <location>
        <begin position="417"/>
        <end position="440"/>
    </location>
</feature>
<feature type="domain" description="C2H2-type" evidence="12">
    <location>
        <begin position="179"/>
        <end position="201"/>
    </location>
</feature>
<dbReference type="GO" id="GO:0003700">
    <property type="term" value="F:DNA-binding transcription factor activity"/>
    <property type="evidence" value="ECO:0007669"/>
    <property type="project" value="TreeGrafter"/>
</dbReference>
<keyword evidence="3" id="KW-0677">Repeat</keyword>
<dbReference type="InterPro" id="IPR036236">
    <property type="entry name" value="Znf_C2H2_sf"/>
</dbReference>
<evidence type="ECO:0000313" key="13">
    <source>
        <dbReference type="EMBL" id="KAK9679817.1"/>
    </source>
</evidence>
<dbReference type="PROSITE" id="PS50157">
    <property type="entry name" value="ZINC_FINGER_C2H2_2"/>
    <property type="match status" value="9"/>
</dbReference>
<proteinExistence type="predicted"/>
<feature type="domain" description="C2H2-type" evidence="12">
    <location>
        <begin position="151"/>
        <end position="178"/>
    </location>
</feature>
<keyword evidence="9" id="KW-0539">Nucleus</keyword>
<evidence type="ECO:0000256" key="9">
    <source>
        <dbReference type="ARBA" id="ARBA00023242"/>
    </source>
</evidence>
<evidence type="ECO:0000256" key="5">
    <source>
        <dbReference type="ARBA" id="ARBA00022833"/>
    </source>
</evidence>
<evidence type="ECO:0000256" key="11">
    <source>
        <dbReference type="SAM" id="MobiDB-lite"/>
    </source>
</evidence>
<evidence type="ECO:0000256" key="8">
    <source>
        <dbReference type="ARBA" id="ARBA00023163"/>
    </source>
</evidence>
<feature type="region of interest" description="Disordered" evidence="11">
    <location>
        <begin position="238"/>
        <end position="279"/>
    </location>
</feature>
<evidence type="ECO:0000256" key="10">
    <source>
        <dbReference type="PROSITE-ProRule" id="PRU00042"/>
    </source>
</evidence>
<accession>A0AAW1HTM8</accession>
<comment type="caution">
    <text evidence="13">The sequence shown here is derived from an EMBL/GenBank/DDBJ whole genome shotgun (WGS) entry which is preliminary data.</text>
</comment>
<evidence type="ECO:0000256" key="2">
    <source>
        <dbReference type="ARBA" id="ARBA00022723"/>
    </source>
</evidence>
<evidence type="ECO:0000259" key="12">
    <source>
        <dbReference type="PROSITE" id="PS50157"/>
    </source>
</evidence>
<evidence type="ECO:0000256" key="3">
    <source>
        <dbReference type="ARBA" id="ARBA00022737"/>
    </source>
</evidence>
<keyword evidence="6" id="KW-0805">Transcription regulation</keyword>
<evidence type="ECO:0000256" key="6">
    <source>
        <dbReference type="ARBA" id="ARBA00023015"/>
    </source>
</evidence>
<dbReference type="InterPro" id="IPR013087">
    <property type="entry name" value="Znf_C2H2_type"/>
</dbReference>
<protein>
    <submittedName>
        <fullName evidence="13">Zinc finger, C2H2 type</fullName>
    </submittedName>
</protein>
<keyword evidence="5" id="KW-0862">Zinc</keyword>